<comment type="caution">
    <text evidence="12">The sequence shown here is derived from an EMBL/GenBank/DDBJ whole genome shotgun (WGS) entry which is preliminary data.</text>
</comment>
<dbReference type="PANTHER" id="PTHR13822:SF7">
    <property type="entry name" value="ATP SYNTHASE SUBUNIT DELTA, MITOCHONDRIAL"/>
    <property type="match status" value="1"/>
</dbReference>
<dbReference type="InterPro" id="IPR001469">
    <property type="entry name" value="ATP_synth_F1_dsu/esu"/>
</dbReference>
<proteinExistence type="inferred from homology"/>
<evidence type="ECO:0000256" key="4">
    <source>
        <dbReference type="ARBA" id="ARBA00022781"/>
    </source>
</evidence>
<keyword evidence="8" id="KW-0793">Thylakoid</keyword>
<dbReference type="AlphaFoldDB" id="A0AAD7UJI7"/>
<keyword evidence="9" id="KW-0496">Mitochondrion</keyword>
<feature type="domain" description="ATP synthase F1 complex delta/epsilon subunit N-terminal" evidence="11">
    <location>
        <begin position="1"/>
        <end position="75"/>
    </location>
</feature>
<dbReference type="GO" id="GO:0045259">
    <property type="term" value="C:proton-transporting ATP synthase complex"/>
    <property type="evidence" value="ECO:0007669"/>
    <property type="project" value="InterPro"/>
</dbReference>
<dbReference type="Pfam" id="PF02823">
    <property type="entry name" value="ATP-synt_DE_N"/>
    <property type="match status" value="1"/>
</dbReference>
<dbReference type="PANTHER" id="PTHR13822">
    <property type="entry name" value="ATP SYNTHASE DELTA/EPSILON CHAIN"/>
    <property type="match status" value="1"/>
</dbReference>
<comment type="subcellular location">
    <subcellularLocation>
        <location evidence="1">Mitochondrion inner membrane</location>
    </subcellularLocation>
</comment>
<accession>A0AAD7UJI7</accession>
<keyword evidence="5" id="KW-0999">Mitochondrion inner membrane</keyword>
<evidence type="ECO:0000256" key="8">
    <source>
        <dbReference type="ARBA" id="ARBA00023078"/>
    </source>
</evidence>
<dbReference type="InterPro" id="IPR036771">
    <property type="entry name" value="ATPsynth_dsu/esu_N"/>
</dbReference>
<evidence type="ECO:0000259" key="11">
    <source>
        <dbReference type="Pfam" id="PF02823"/>
    </source>
</evidence>
<dbReference type="Gene3D" id="2.60.15.10">
    <property type="entry name" value="F0F1 ATP synthase delta/epsilon subunit, N-terminal"/>
    <property type="match status" value="1"/>
</dbReference>
<dbReference type="InterPro" id="IPR020546">
    <property type="entry name" value="ATP_synth_F1_dsu/esu_N"/>
</dbReference>
<evidence type="ECO:0000313" key="13">
    <source>
        <dbReference type="Proteomes" id="UP001230188"/>
    </source>
</evidence>
<name>A0AAD7UJI7_9STRA</name>
<dbReference type="EMBL" id="JAQMWT010000306">
    <property type="protein sequence ID" value="KAJ8605950.1"/>
    <property type="molecule type" value="Genomic_DNA"/>
</dbReference>
<evidence type="ECO:0000256" key="5">
    <source>
        <dbReference type="ARBA" id="ARBA00022792"/>
    </source>
</evidence>
<evidence type="ECO:0000256" key="2">
    <source>
        <dbReference type="ARBA" id="ARBA00005712"/>
    </source>
</evidence>
<evidence type="ECO:0000256" key="9">
    <source>
        <dbReference type="ARBA" id="ARBA00023128"/>
    </source>
</evidence>
<evidence type="ECO:0000256" key="1">
    <source>
        <dbReference type="ARBA" id="ARBA00004273"/>
    </source>
</evidence>
<dbReference type="SUPFAM" id="SSF51344">
    <property type="entry name" value="Epsilon subunit of F1F0-ATP synthase N-terminal domain"/>
    <property type="match status" value="1"/>
</dbReference>
<reference evidence="12" key="1">
    <citation type="submission" date="2023-01" db="EMBL/GenBank/DDBJ databases">
        <title>Metagenome sequencing of chrysophaentin producing Chrysophaeum taylorii.</title>
        <authorList>
            <person name="Davison J."/>
            <person name="Bewley C."/>
        </authorList>
    </citation>
    <scope>NUCLEOTIDE SEQUENCE</scope>
    <source>
        <strain evidence="12">NIES-1699</strain>
    </source>
</reference>
<dbReference type="GO" id="GO:0046933">
    <property type="term" value="F:proton-transporting ATP synthase activity, rotational mechanism"/>
    <property type="evidence" value="ECO:0007669"/>
    <property type="project" value="InterPro"/>
</dbReference>
<keyword evidence="7" id="KW-0406">Ion transport</keyword>
<keyword evidence="13" id="KW-1185">Reference proteome</keyword>
<evidence type="ECO:0000256" key="6">
    <source>
        <dbReference type="ARBA" id="ARBA00022946"/>
    </source>
</evidence>
<evidence type="ECO:0000256" key="3">
    <source>
        <dbReference type="ARBA" id="ARBA00022448"/>
    </source>
</evidence>
<dbReference type="Proteomes" id="UP001230188">
    <property type="component" value="Unassembled WGS sequence"/>
</dbReference>
<dbReference type="CDD" id="cd12152">
    <property type="entry name" value="F1-ATPase_delta"/>
    <property type="match status" value="1"/>
</dbReference>
<protein>
    <recommendedName>
        <fullName evidence="11">ATP synthase F1 complex delta/epsilon subunit N-terminal domain-containing protein</fullName>
    </recommendedName>
</protein>
<dbReference type="GO" id="GO:0005743">
    <property type="term" value="C:mitochondrial inner membrane"/>
    <property type="evidence" value="ECO:0007669"/>
    <property type="project" value="UniProtKB-SubCell"/>
</dbReference>
<organism evidence="12 13">
    <name type="scientific">Chrysophaeum taylorii</name>
    <dbReference type="NCBI Taxonomy" id="2483200"/>
    <lineage>
        <taxon>Eukaryota</taxon>
        <taxon>Sar</taxon>
        <taxon>Stramenopiles</taxon>
        <taxon>Ochrophyta</taxon>
        <taxon>Pelagophyceae</taxon>
        <taxon>Pelagomonadales</taxon>
        <taxon>Pelagomonadaceae</taxon>
        <taxon>Chrysophaeum</taxon>
    </lineage>
</organism>
<evidence type="ECO:0000256" key="10">
    <source>
        <dbReference type="ARBA" id="ARBA00023136"/>
    </source>
</evidence>
<comment type="similarity">
    <text evidence="2">Belongs to the ATPase epsilon chain family.</text>
</comment>
<keyword evidence="10" id="KW-0472">Membrane</keyword>
<evidence type="ECO:0000313" key="12">
    <source>
        <dbReference type="EMBL" id="KAJ8605950.1"/>
    </source>
</evidence>
<evidence type="ECO:0000256" key="7">
    <source>
        <dbReference type="ARBA" id="ARBA00023065"/>
    </source>
</evidence>
<gene>
    <name evidence="12" type="ORF">CTAYLR_010804</name>
</gene>
<sequence>MKLSFASPAQSYYFEEAVESVTLPGVSGEYGVTGGHSKLCEQLKPGVVAVGSEKYFVSGGFALTDAEKTEVSVVEAVKLEDLDADKVKKVYAKATADQDQVTAETAKAMATALGIQL</sequence>
<keyword evidence="4" id="KW-0375">Hydrogen ion transport</keyword>
<keyword evidence="6" id="KW-0809">Transit peptide</keyword>
<keyword evidence="3" id="KW-0813">Transport</keyword>